<reference evidence="2" key="1">
    <citation type="submission" date="2014-09" db="EMBL/GenBank/DDBJ databases">
        <authorList>
            <person name="Magalhaes I.L.F."/>
            <person name="Oliveira U."/>
            <person name="Santos F.R."/>
            <person name="Vidigal T.H.D.A."/>
            <person name="Brescovit A.D."/>
            <person name="Santos A.J."/>
        </authorList>
    </citation>
    <scope>NUCLEOTIDE SEQUENCE</scope>
    <source>
        <tissue evidence="2">Shoot tissue taken approximately 20 cm above the soil surface</tissue>
    </source>
</reference>
<dbReference type="AlphaFoldDB" id="A0A0A9A9E0"/>
<sequence length="41" mass="4745">MLNYKSRATFSEKEKAGAHKIGTVTRNIPFRTEPSKHDNRK</sequence>
<reference evidence="2" key="2">
    <citation type="journal article" date="2015" name="Data Brief">
        <title>Shoot transcriptome of the giant reed, Arundo donax.</title>
        <authorList>
            <person name="Barrero R.A."/>
            <person name="Guerrero F.D."/>
            <person name="Moolhuijzen P."/>
            <person name="Goolsby J.A."/>
            <person name="Tidwell J."/>
            <person name="Bellgard S.E."/>
            <person name="Bellgard M.I."/>
        </authorList>
    </citation>
    <scope>NUCLEOTIDE SEQUENCE</scope>
    <source>
        <tissue evidence="2">Shoot tissue taken approximately 20 cm above the soil surface</tissue>
    </source>
</reference>
<evidence type="ECO:0000256" key="1">
    <source>
        <dbReference type="SAM" id="MobiDB-lite"/>
    </source>
</evidence>
<organism evidence="2">
    <name type="scientific">Arundo donax</name>
    <name type="common">Giant reed</name>
    <name type="synonym">Donax arundinaceus</name>
    <dbReference type="NCBI Taxonomy" id="35708"/>
    <lineage>
        <taxon>Eukaryota</taxon>
        <taxon>Viridiplantae</taxon>
        <taxon>Streptophyta</taxon>
        <taxon>Embryophyta</taxon>
        <taxon>Tracheophyta</taxon>
        <taxon>Spermatophyta</taxon>
        <taxon>Magnoliopsida</taxon>
        <taxon>Liliopsida</taxon>
        <taxon>Poales</taxon>
        <taxon>Poaceae</taxon>
        <taxon>PACMAD clade</taxon>
        <taxon>Arundinoideae</taxon>
        <taxon>Arundineae</taxon>
        <taxon>Arundo</taxon>
    </lineage>
</organism>
<feature type="region of interest" description="Disordered" evidence="1">
    <location>
        <begin position="1"/>
        <end position="41"/>
    </location>
</feature>
<proteinExistence type="predicted"/>
<protein>
    <submittedName>
        <fullName evidence="2">Uncharacterized protein</fullName>
    </submittedName>
</protein>
<evidence type="ECO:0000313" key="2">
    <source>
        <dbReference type="EMBL" id="JAD48314.1"/>
    </source>
</evidence>
<dbReference type="EMBL" id="GBRH01249581">
    <property type="protein sequence ID" value="JAD48314.1"/>
    <property type="molecule type" value="Transcribed_RNA"/>
</dbReference>
<name>A0A0A9A9E0_ARUDO</name>
<accession>A0A0A9A9E0</accession>